<comment type="caution">
    <text evidence="1">The sequence shown here is derived from an EMBL/GenBank/DDBJ whole genome shotgun (WGS) entry which is preliminary data.</text>
</comment>
<gene>
    <name evidence="1" type="ORF">BS640_09825</name>
</gene>
<sequence>MIDFKSLVQKESVEDAVAFFVRSPNGIGYPNLDRFYTRYRFDVISEGELLSTVIKMTDKGIIKGGESPLHYIKGPNWKEPKFVTEKKYGIA</sequence>
<dbReference type="EMBL" id="MRWE01000013">
    <property type="protein sequence ID" value="ORJ25710.1"/>
    <property type="molecule type" value="Genomic_DNA"/>
</dbReference>
<accession>A0A1X0WG00</accession>
<evidence type="ECO:0000313" key="2">
    <source>
        <dbReference type="Proteomes" id="UP000192536"/>
    </source>
</evidence>
<evidence type="ECO:0000313" key="1">
    <source>
        <dbReference type="EMBL" id="ORJ25710.1"/>
    </source>
</evidence>
<dbReference type="AlphaFoldDB" id="A0A1X0WG00"/>
<dbReference type="RefSeq" id="WP_017494481.1">
    <property type="nucleotide sequence ID" value="NZ_CP049603.1"/>
</dbReference>
<proteinExistence type="predicted"/>
<name>A0A1X0WG00_9GAMM</name>
<protein>
    <recommendedName>
        <fullName evidence="3">Immunity protein</fullName>
    </recommendedName>
</protein>
<dbReference type="STRING" id="1646377.BS640_09825"/>
<keyword evidence="2" id="KW-1185">Reference proteome</keyword>
<dbReference type="GeneID" id="93565134"/>
<organism evidence="1 2">
    <name type="scientific">Rouxiella badensis</name>
    <dbReference type="NCBI Taxonomy" id="1646377"/>
    <lineage>
        <taxon>Bacteria</taxon>
        <taxon>Pseudomonadati</taxon>
        <taxon>Pseudomonadota</taxon>
        <taxon>Gammaproteobacteria</taxon>
        <taxon>Enterobacterales</taxon>
        <taxon>Yersiniaceae</taxon>
        <taxon>Rouxiella</taxon>
    </lineage>
</organism>
<evidence type="ECO:0008006" key="3">
    <source>
        <dbReference type="Google" id="ProtNLM"/>
    </source>
</evidence>
<dbReference type="Proteomes" id="UP000192536">
    <property type="component" value="Unassembled WGS sequence"/>
</dbReference>
<reference evidence="1 2" key="1">
    <citation type="journal article" date="2017" name="Int. J. Syst. Evol. Microbiol.">
        <title>Rouxiella badensis sp. nov. and Rouxiella silvae sp. nov. isolated from peat bog soil in Germany and emendation of the genus description.</title>
        <authorList>
            <person name="Le Fleche-Mateos A."/>
            <person name="Kugler J.H."/>
            <person name="Hansen S.H."/>
            <person name="Syldatk C."/>
            <person name="Hausmann R."/>
            <person name="Lomprez F."/>
            <person name="Vandenbogaert M."/>
            <person name="Manuguerra J.C."/>
            <person name="Grimont P.A."/>
        </authorList>
    </citation>
    <scope>NUCLEOTIDE SEQUENCE [LARGE SCALE GENOMIC DNA]</scope>
    <source>
        <strain evidence="1 2">DSM 100043</strain>
    </source>
</reference>